<evidence type="ECO:0000313" key="2">
    <source>
        <dbReference type="EMBL" id="HGB35560.1"/>
    </source>
</evidence>
<dbReference type="AlphaFoldDB" id="A0A7V3NTH9"/>
<name>A0A7V3NTH9_UNCW3</name>
<feature type="transmembrane region" description="Helical" evidence="1">
    <location>
        <begin position="103"/>
        <end position="122"/>
    </location>
</feature>
<feature type="transmembrane region" description="Helical" evidence="1">
    <location>
        <begin position="72"/>
        <end position="97"/>
    </location>
</feature>
<protein>
    <submittedName>
        <fullName evidence="2">Uncharacterized protein</fullName>
    </submittedName>
</protein>
<organism evidence="2">
    <name type="scientific">candidate division WOR-3 bacterium</name>
    <dbReference type="NCBI Taxonomy" id="2052148"/>
    <lineage>
        <taxon>Bacteria</taxon>
        <taxon>Bacteria division WOR-3</taxon>
    </lineage>
</organism>
<feature type="transmembrane region" description="Helical" evidence="1">
    <location>
        <begin position="36"/>
        <end position="60"/>
    </location>
</feature>
<accession>A0A7V3NTH9</accession>
<keyword evidence="1" id="KW-0472">Membrane</keyword>
<gene>
    <name evidence="2" type="ORF">ENV38_01470</name>
</gene>
<feature type="transmembrane region" description="Helical" evidence="1">
    <location>
        <begin position="12"/>
        <end position="30"/>
    </location>
</feature>
<proteinExistence type="predicted"/>
<sequence length="124" mass="14115">MKRAILKYTAGFALLLQISFLIYSILYLRGSVEEDVHIAFLRITLLIGSAMMVILTRYFLRFIGISRDSIGAFLVQIISLLPAIIIPVGGFIFAYRAKSGGEYLLFFVIGLYHLIRYYPVLIKM</sequence>
<dbReference type="EMBL" id="DTGD01000062">
    <property type="protein sequence ID" value="HGB35560.1"/>
    <property type="molecule type" value="Genomic_DNA"/>
</dbReference>
<keyword evidence="1" id="KW-0812">Transmembrane</keyword>
<comment type="caution">
    <text evidence="2">The sequence shown here is derived from an EMBL/GenBank/DDBJ whole genome shotgun (WGS) entry which is preliminary data.</text>
</comment>
<reference evidence="2" key="1">
    <citation type="journal article" date="2020" name="mSystems">
        <title>Genome- and Community-Level Interaction Insights into Carbon Utilization and Element Cycling Functions of Hydrothermarchaeota in Hydrothermal Sediment.</title>
        <authorList>
            <person name="Zhou Z."/>
            <person name="Liu Y."/>
            <person name="Xu W."/>
            <person name="Pan J."/>
            <person name="Luo Z.H."/>
            <person name="Li M."/>
        </authorList>
    </citation>
    <scope>NUCLEOTIDE SEQUENCE [LARGE SCALE GENOMIC DNA]</scope>
    <source>
        <strain evidence="2">SpSt-754</strain>
    </source>
</reference>
<evidence type="ECO:0000256" key="1">
    <source>
        <dbReference type="SAM" id="Phobius"/>
    </source>
</evidence>
<keyword evidence="1" id="KW-1133">Transmembrane helix</keyword>